<feature type="domain" description="Rhodanese" evidence="1">
    <location>
        <begin position="29"/>
        <end position="125"/>
    </location>
</feature>
<evidence type="ECO:0000259" key="1">
    <source>
        <dbReference type="PROSITE" id="PS50206"/>
    </source>
</evidence>
<dbReference type="InterPro" id="IPR001763">
    <property type="entry name" value="Rhodanese-like_dom"/>
</dbReference>
<dbReference type="PANTHER" id="PTHR45544:SF1">
    <property type="entry name" value="THIOSULFATE:GLUTATHIONE SULFURTRANSFERASE"/>
    <property type="match status" value="1"/>
</dbReference>
<keyword evidence="3" id="KW-1185">Reference proteome</keyword>
<dbReference type="Gene3D" id="3.40.250.10">
    <property type="entry name" value="Rhodanese-like domain"/>
    <property type="match status" value="1"/>
</dbReference>
<dbReference type="PROSITE" id="PS50206">
    <property type="entry name" value="RHODANESE_3"/>
    <property type="match status" value="1"/>
</dbReference>
<organism evidence="2 3">
    <name type="scientific">Cognatishimia coralii</name>
    <dbReference type="NCBI Taxonomy" id="3083254"/>
    <lineage>
        <taxon>Bacteria</taxon>
        <taxon>Pseudomonadati</taxon>
        <taxon>Pseudomonadota</taxon>
        <taxon>Alphaproteobacteria</taxon>
        <taxon>Rhodobacterales</taxon>
        <taxon>Paracoccaceae</taxon>
        <taxon>Cognatishimia</taxon>
    </lineage>
</organism>
<dbReference type="SMART" id="SM00450">
    <property type="entry name" value="RHOD"/>
    <property type="match status" value="1"/>
</dbReference>
<dbReference type="InterPro" id="IPR036873">
    <property type="entry name" value="Rhodanese-like_dom_sf"/>
</dbReference>
<evidence type="ECO:0000313" key="3">
    <source>
        <dbReference type="Proteomes" id="UP001368270"/>
    </source>
</evidence>
<proteinExistence type="predicted"/>
<dbReference type="SUPFAM" id="SSF52821">
    <property type="entry name" value="Rhodanese/Cell cycle control phosphatase"/>
    <property type="match status" value="1"/>
</dbReference>
<name>A0ABU8QKE2_9RHOB</name>
<dbReference type="RefSeq" id="WP_339404551.1">
    <property type="nucleotide sequence ID" value="NZ_JBBGAZ010000013.1"/>
</dbReference>
<evidence type="ECO:0000313" key="2">
    <source>
        <dbReference type="EMBL" id="MEJ5219893.1"/>
    </source>
</evidence>
<dbReference type="PANTHER" id="PTHR45544">
    <property type="entry name" value="THIOSULFATE:GLUTATHIONE SULFURTRANSFERASE"/>
    <property type="match status" value="1"/>
</dbReference>
<protein>
    <submittedName>
        <fullName evidence="2">Rhodanese-like domain-containing protein</fullName>
    </submittedName>
</protein>
<dbReference type="Proteomes" id="UP001368270">
    <property type="component" value="Unassembled WGS sequence"/>
</dbReference>
<accession>A0ABU8QKE2</accession>
<dbReference type="InterPro" id="IPR042457">
    <property type="entry name" value="TSTD1_mml"/>
</dbReference>
<comment type="caution">
    <text evidence="2">The sequence shown here is derived from an EMBL/GenBank/DDBJ whole genome shotgun (WGS) entry which is preliminary data.</text>
</comment>
<dbReference type="EMBL" id="JBBGAZ010000013">
    <property type="protein sequence ID" value="MEJ5219893.1"/>
    <property type="molecule type" value="Genomic_DNA"/>
</dbReference>
<reference evidence="2 3" key="1">
    <citation type="submission" date="2024-03" db="EMBL/GenBank/DDBJ databases">
        <title>Cognatishimia coralii sp. nov., a marine bacterium isolated from coral surrounding seawater.</title>
        <authorList>
            <person name="Liu X."/>
            <person name="Liu S."/>
            <person name="Sun H."/>
            <person name="Zhang Y."/>
        </authorList>
    </citation>
    <scope>NUCLEOTIDE SEQUENCE [LARGE SCALE GENOMIC DNA]</scope>
    <source>
        <strain evidence="2 3">D5M38</strain>
    </source>
</reference>
<sequence length="125" mass="13483">MTKALKSLSEEASKDVEQVSTKEALSLFKEGNTVFVDVREDHERAGSGTIPGAVHLPRSLLEWKLDCGDPNHRPEVFDAVRPIFFCGGGGRGLLSAKLAQEMGVTGARNLNGGFRAWVSFDGPLV</sequence>
<gene>
    <name evidence="2" type="ORF">WG622_16675</name>
</gene>
<dbReference type="Pfam" id="PF00581">
    <property type="entry name" value="Rhodanese"/>
    <property type="match status" value="1"/>
</dbReference>